<comment type="caution">
    <text evidence="7">The sequence shown here is derived from an EMBL/GenBank/DDBJ whole genome shotgun (WGS) entry which is preliminary data.</text>
</comment>
<organism evidence="7 8">
    <name type="scientific">Escallonia rubra</name>
    <dbReference type="NCBI Taxonomy" id="112253"/>
    <lineage>
        <taxon>Eukaryota</taxon>
        <taxon>Viridiplantae</taxon>
        <taxon>Streptophyta</taxon>
        <taxon>Embryophyta</taxon>
        <taxon>Tracheophyta</taxon>
        <taxon>Spermatophyta</taxon>
        <taxon>Magnoliopsida</taxon>
        <taxon>eudicotyledons</taxon>
        <taxon>Gunneridae</taxon>
        <taxon>Pentapetalae</taxon>
        <taxon>asterids</taxon>
        <taxon>campanulids</taxon>
        <taxon>Escalloniales</taxon>
        <taxon>Escalloniaceae</taxon>
        <taxon>Escallonia</taxon>
    </lineage>
</organism>
<evidence type="ECO:0000256" key="3">
    <source>
        <dbReference type="ARBA" id="ARBA00022676"/>
    </source>
</evidence>
<name>A0AA88RVV0_9ASTE</name>
<comment type="subcellular location">
    <subcellularLocation>
        <location evidence="1">Golgi apparatus membrane</location>
        <topology evidence="1">Single-pass type II membrane protein</topology>
    </subcellularLocation>
</comment>
<accession>A0AA88RVV0</accession>
<protein>
    <recommendedName>
        <fullName evidence="6">Exostosin GT47 domain-containing protein</fullName>
    </recommendedName>
</protein>
<reference evidence="7" key="1">
    <citation type="submission" date="2022-12" db="EMBL/GenBank/DDBJ databases">
        <title>Draft genome assemblies for two species of Escallonia (Escalloniales).</title>
        <authorList>
            <person name="Chanderbali A."/>
            <person name="Dervinis C."/>
            <person name="Anghel I."/>
            <person name="Soltis D."/>
            <person name="Soltis P."/>
            <person name="Zapata F."/>
        </authorList>
    </citation>
    <scope>NUCLEOTIDE SEQUENCE</scope>
    <source>
        <strain evidence="7">UCBG92.1500</strain>
        <tissue evidence="7">Leaf</tissue>
    </source>
</reference>
<dbReference type="GO" id="GO:0000139">
    <property type="term" value="C:Golgi membrane"/>
    <property type="evidence" value="ECO:0007669"/>
    <property type="project" value="UniProtKB-SubCell"/>
</dbReference>
<feature type="domain" description="Exostosin GT47" evidence="6">
    <location>
        <begin position="1"/>
        <end position="283"/>
    </location>
</feature>
<evidence type="ECO:0000256" key="4">
    <source>
        <dbReference type="ARBA" id="ARBA00022968"/>
    </source>
</evidence>
<evidence type="ECO:0000256" key="5">
    <source>
        <dbReference type="ARBA" id="ARBA00023034"/>
    </source>
</evidence>
<keyword evidence="5" id="KW-0333">Golgi apparatus</keyword>
<comment type="similarity">
    <text evidence="2">Belongs to the glycosyltransferase 47 family.</text>
</comment>
<dbReference type="Proteomes" id="UP001187471">
    <property type="component" value="Unassembled WGS sequence"/>
</dbReference>
<keyword evidence="4" id="KW-0812">Transmembrane</keyword>
<evidence type="ECO:0000313" key="8">
    <source>
        <dbReference type="Proteomes" id="UP001187471"/>
    </source>
</evidence>
<dbReference type="EMBL" id="JAVXUO010000406">
    <property type="protein sequence ID" value="KAK2992457.1"/>
    <property type="molecule type" value="Genomic_DNA"/>
</dbReference>
<keyword evidence="3" id="KW-0328">Glycosyltransferase</keyword>
<dbReference type="GO" id="GO:0016757">
    <property type="term" value="F:glycosyltransferase activity"/>
    <property type="evidence" value="ECO:0007669"/>
    <property type="project" value="UniProtKB-KW"/>
</dbReference>
<dbReference type="InterPro" id="IPR004263">
    <property type="entry name" value="Exostosin"/>
</dbReference>
<sequence length="333" mass="38661">MEKRFKVWVYQEGEPPLFHAGPMKDIYSTEGQFIDEMESGKSAFLARHPDEALAFFVPVSVVRILKYLYKPHVDYHRGRLQNVVTDYIDILSKKYTYWNRSSGADHFFVSCHDWGPDVSTANPTLYKNFIRVLCNANASEGFRPARDVSLPEIKIPYKDLGPPRLGRAPNNRSILAFFAGGCHGHVRERLFQYWKDKDQDVQVHDYLPKNLNYFELMGRTKFCLCPSGYEVASPRVVESIYAGCVPVIISDSYVLPFSDVLDWSQFSIHIPVARIPEIKVILEGISMTEYLKKQKLVLQVQRHFMVHRPAKPYDLLYMVFHSVWLRRLNVKFS</sequence>
<gene>
    <name evidence="7" type="ORF">RJ640_011596</name>
</gene>
<evidence type="ECO:0000313" key="7">
    <source>
        <dbReference type="EMBL" id="KAK2992457.1"/>
    </source>
</evidence>
<dbReference type="Pfam" id="PF03016">
    <property type="entry name" value="Exostosin_GT47"/>
    <property type="match status" value="1"/>
</dbReference>
<evidence type="ECO:0000256" key="2">
    <source>
        <dbReference type="ARBA" id="ARBA00010271"/>
    </source>
</evidence>
<dbReference type="PANTHER" id="PTHR11062">
    <property type="entry name" value="EXOSTOSIN HEPARAN SULFATE GLYCOSYLTRANSFERASE -RELATED"/>
    <property type="match status" value="1"/>
</dbReference>
<evidence type="ECO:0000259" key="6">
    <source>
        <dbReference type="Pfam" id="PF03016"/>
    </source>
</evidence>
<proteinExistence type="inferred from homology"/>
<dbReference type="InterPro" id="IPR040911">
    <property type="entry name" value="Exostosin_GT47"/>
</dbReference>
<evidence type="ECO:0000256" key="1">
    <source>
        <dbReference type="ARBA" id="ARBA00004323"/>
    </source>
</evidence>
<dbReference type="PANTHER" id="PTHR11062:SF365">
    <property type="entry name" value="EXOSTOSIN GT47 DOMAIN-CONTAINING PROTEIN"/>
    <property type="match status" value="1"/>
</dbReference>
<keyword evidence="3" id="KW-0808">Transferase</keyword>
<keyword evidence="8" id="KW-1185">Reference proteome</keyword>
<dbReference type="AlphaFoldDB" id="A0AA88RVV0"/>
<keyword evidence="4" id="KW-0735">Signal-anchor</keyword>